<protein>
    <submittedName>
        <fullName evidence="3">Glycosyltransferase involved in cell wall biosynthesis</fullName>
    </submittedName>
</protein>
<dbReference type="RefSeq" id="WP_148924197.1">
    <property type="nucleotide sequence ID" value="NZ_VNHQ01000011.1"/>
</dbReference>
<feature type="transmembrane region" description="Helical" evidence="1">
    <location>
        <begin position="273"/>
        <end position="298"/>
    </location>
</feature>
<organism evidence="3 4">
    <name type="scientific">Stutzerimonas stutzeri</name>
    <name type="common">Pseudomonas stutzeri</name>
    <dbReference type="NCBI Taxonomy" id="316"/>
    <lineage>
        <taxon>Bacteria</taxon>
        <taxon>Pseudomonadati</taxon>
        <taxon>Pseudomonadota</taxon>
        <taxon>Gammaproteobacteria</taxon>
        <taxon>Pseudomonadales</taxon>
        <taxon>Pseudomonadaceae</taxon>
        <taxon>Stutzerimonas</taxon>
    </lineage>
</organism>
<dbReference type="InterPro" id="IPR029044">
    <property type="entry name" value="Nucleotide-diphossugar_trans"/>
</dbReference>
<dbReference type="Proteomes" id="UP000324282">
    <property type="component" value="Unassembled WGS sequence"/>
</dbReference>
<dbReference type="SUPFAM" id="SSF53448">
    <property type="entry name" value="Nucleotide-diphospho-sugar transferases"/>
    <property type="match status" value="1"/>
</dbReference>
<evidence type="ECO:0000256" key="1">
    <source>
        <dbReference type="SAM" id="Phobius"/>
    </source>
</evidence>
<dbReference type="CDD" id="cd00761">
    <property type="entry name" value="Glyco_tranf_GTA_type"/>
    <property type="match status" value="1"/>
</dbReference>
<comment type="caution">
    <text evidence="3">The sequence shown here is derived from an EMBL/GenBank/DDBJ whole genome shotgun (WGS) entry which is preliminary data.</text>
</comment>
<gene>
    <name evidence="3" type="ORF">A9A72_121272</name>
</gene>
<dbReference type="Gene3D" id="3.90.550.10">
    <property type="entry name" value="Spore Coat Polysaccharide Biosynthesis Protein SpsA, Chain A"/>
    <property type="match status" value="1"/>
</dbReference>
<dbReference type="InterPro" id="IPR001173">
    <property type="entry name" value="Glyco_trans_2-like"/>
</dbReference>
<keyword evidence="3" id="KW-0808">Transferase</keyword>
<feature type="domain" description="Glycosyltransferase 2-like" evidence="2">
    <location>
        <begin position="5"/>
        <end position="132"/>
    </location>
</feature>
<dbReference type="AlphaFoldDB" id="A0A5S5BH38"/>
<dbReference type="GO" id="GO:0016740">
    <property type="term" value="F:transferase activity"/>
    <property type="evidence" value="ECO:0007669"/>
    <property type="project" value="UniProtKB-KW"/>
</dbReference>
<reference evidence="3 4" key="1">
    <citation type="submission" date="2019-07" db="EMBL/GenBank/DDBJ databases">
        <title>Deep subsurface shale carbon reservoir microbial communities from Ohio and West Virginia, USA.</title>
        <authorList>
            <person name="Wrighton K."/>
        </authorList>
    </citation>
    <scope>NUCLEOTIDE SEQUENCE [LARGE SCALE GENOMIC DNA]</scope>
    <source>
        <strain evidence="3 4">NP_8Ht</strain>
    </source>
</reference>
<dbReference type="InterPro" id="IPR050834">
    <property type="entry name" value="Glycosyltransf_2"/>
</dbReference>
<evidence type="ECO:0000313" key="4">
    <source>
        <dbReference type="Proteomes" id="UP000324282"/>
    </source>
</evidence>
<dbReference type="Pfam" id="PF00535">
    <property type="entry name" value="Glycos_transf_2"/>
    <property type="match status" value="1"/>
</dbReference>
<accession>A0A5S5BH38</accession>
<dbReference type="EMBL" id="VNHQ01000011">
    <property type="protein sequence ID" value="TYP66274.1"/>
    <property type="molecule type" value="Genomic_DNA"/>
</dbReference>
<keyword evidence="1" id="KW-1133">Transmembrane helix</keyword>
<dbReference type="PANTHER" id="PTHR43685:SF2">
    <property type="entry name" value="GLYCOSYLTRANSFERASE 2-LIKE DOMAIN-CONTAINING PROTEIN"/>
    <property type="match status" value="1"/>
</dbReference>
<name>A0A5S5BH38_STUST</name>
<keyword evidence="1" id="KW-0812">Transmembrane</keyword>
<proteinExistence type="predicted"/>
<sequence>MPTVSIVIPTYNSSTFIMDAVASVLQAVSGLSYEIILVDDRSPDMPALRAVTADTPCLTIIEKSAKSNAADSRNLGIAASKGEFIFLLDSDDVFAPEHIQRRVLLHQRDGYGILFGRYLARNTYRTFKVELPRYLSDMHDYLFCQNGDVRSSTISLCRSRYKGTTFDSQQAKHQDWGFALRAAKAGECLGFDEKYGAIIDSSINGGRMSNVLNIPASSYFLNAYIDTPKHLRGFAMNHLRVVLKNNDKQSTAFVHTTLVRSLRDASLWERVKYFPVVFITGPALTLPASLLMQILATARALTIKSYRKLIND</sequence>
<evidence type="ECO:0000313" key="3">
    <source>
        <dbReference type="EMBL" id="TYP66274.1"/>
    </source>
</evidence>
<dbReference type="PANTHER" id="PTHR43685">
    <property type="entry name" value="GLYCOSYLTRANSFERASE"/>
    <property type="match status" value="1"/>
</dbReference>
<evidence type="ECO:0000259" key="2">
    <source>
        <dbReference type="Pfam" id="PF00535"/>
    </source>
</evidence>
<keyword evidence="1" id="KW-0472">Membrane</keyword>
<dbReference type="OrthoDB" id="9801954at2"/>